<evidence type="ECO:0000313" key="4">
    <source>
        <dbReference type="Proteomes" id="UP000267017"/>
    </source>
</evidence>
<dbReference type="Proteomes" id="UP000267017">
    <property type="component" value="Unassembled WGS sequence"/>
</dbReference>
<dbReference type="EMBL" id="RRCN01000002">
    <property type="protein sequence ID" value="RRJ54854.1"/>
    <property type="molecule type" value="Genomic_DNA"/>
</dbReference>
<sequence>MDKPPSVEEIKASLLQWGRKKEALESRREALKELMESYEGFAKGARDILLAKRRGTLSGICGVIAELVTVPEKYEISIETILDSSAQHIVTETEDSARAAISYLKARQLGRAAFLPLNRIKGKSISEDDKQKVSNTEGYIGLAIDLISFDPKYREVINHLIGNVIITDNLSSADNILKNVKQQYRVVTLEGDLINIGGAVIGGSLPLRSMRLLSRQRQIAELDRQIIEVERVISELKVQLL</sequence>
<proteinExistence type="predicted"/>
<dbReference type="GO" id="GO:0005524">
    <property type="term" value="F:ATP binding"/>
    <property type="evidence" value="ECO:0007669"/>
    <property type="project" value="InterPro"/>
</dbReference>
<dbReference type="OrthoDB" id="2678919at2"/>
<dbReference type="Gene3D" id="3.30.70.1620">
    <property type="match status" value="1"/>
</dbReference>
<dbReference type="Pfam" id="PF06470">
    <property type="entry name" value="SMC_hinge"/>
    <property type="match status" value="1"/>
</dbReference>
<dbReference type="Gene3D" id="1.20.1060.20">
    <property type="match status" value="1"/>
</dbReference>
<accession>A0A3P3TBE8</accession>
<dbReference type="GO" id="GO:0051276">
    <property type="term" value="P:chromosome organization"/>
    <property type="evidence" value="ECO:0007669"/>
    <property type="project" value="InterPro"/>
</dbReference>
<reference evidence="3 4" key="1">
    <citation type="submission" date="2018-11" db="EMBL/GenBank/DDBJ databases">
        <title>Genome sequencing of Paenibacillus sp. KCOM 3021 (= ChDC PVNT-B20).</title>
        <authorList>
            <person name="Kook J.-K."/>
            <person name="Park S.-N."/>
            <person name="Lim Y.K."/>
        </authorList>
    </citation>
    <scope>NUCLEOTIDE SEQUENCE [LARGE SCALE GENOMIC DNA]</scope>
    <source>
        <strain evidence="3 4">KCOM 3021</strain>
    </source>
</reference>
<evidence type="ECO:0000259" key="2">
    <source>
        <dbReference type="SMART" id="SM00968"/>
    </source>
</evidence>
<protein>
    <recommendedName>
        <fullName evidence="2">SMC hinge domain-containing protein</fullName>
    </recommendedName>
</protein>
<comment type="caution">
    <text evidence="3">The sequence shown here is derived from an EMBL/GenBank/DDBJ whole genome shotgun (WGS) entry which is preliminary data.</text>
</comment>
<organism evidence="3 4">
    <name type="scientific">Paenibacillus oralis</name>
    <dbReference type="NCBI Taxonomy" id="2490856"/>
    <lineage>
        <taxon>Bacteria</taxon>
        <taxon>Bacillati</taxon>
        <taxon>Bacillota</taxon>
        <taxon>Bacilli</taxon>
        <taxon>Bacillales</taxon>
        <taxon>Paenibacillaceae</taxon>
        <taxon>Paenibacillus</taxon>
    </lineage>
</organism>
<gene>
    <name evidence="3" type="ORF">EHV15_35360</name>
</gene>
<dbReference type="SMART" id="SM00968">
    <property type="entry name" value="SMC_hinge"/>
    <property type="match status" value="1"/>
</dbReference>
<name>A0A3P3TBE8_9BACL</name>
<evidence type="ECO:0000313" key="3">
    <source>
        <dbReference type="EMBL" id="RRJ54854.1"/>
    </source>
</evidence>
<dbReference type="PANTHER" id="PTHR43977">
    <property type="entry name" value="STRUCTURAL MAINTENANCE OF CHROMOSOMES PROTEIN 3"/>
    <property type="match status" value="1"/>
</dbReference>
<feature type="coiled-coil region" evidence="1">
    <location>
        <begin position="14"/>
        <end position="41"/>
    </location>
</feature>
<dbReference type="AlphaFoldDB" id="A0A3P3TBE8"/>
<evidence type="ECO:0000256" key="1">
    <source>
        <dbReference type="SAM" id="Coils"/>
    </source>
</evidence>
<keyword evidence="1" id="KW-0175">Coiled coil</keyword>
<dbReference type="SUPFAM" id="SSF75553">
    <property type="entry name" value="Smc hinge domain"/>
    <property type="match status" value="1"/>
</dbReference>
<dbReference type="GO" id="GO:0005694">
    <property type="term" value="C:chromosome"/>
    <property type="evidence" value="ECO:0007669"/>
    <property type="project" value="InterPro"/>
</dbReference>
<feature type="domain" description="SMC hinge" evidence="2">
    <location>
        <begin position="58"/>
        <end position="177"/>
    </location>
</feature>
<keyword evidence="4" id="KW-1185">Reference proteome</keyword>
<dbReference type="InterPro" id="IPR010935">
    <property type="entry name" value="SMC_hinge"/>
</dbReference>
<dbReference type="RefSeq" id="WP_128635938.1">
    <property type="nucleotide sequence ID" value="NZ_RRCN01000002.1"/>
</dbReference>
<dbReference type="InterPro" id="IPR036277">
    <property type="entry name" value="SMC_hinge_sf"/>
</dbReference>